<dbReference type="HOGENOM" id="CLU_029507_0_1_1"/>
<dbReference type="PROSITE" id="PS51355">
    <property type="entry name" value="GLUTATHIONE_PEROXID_3"/>
    <property type="match status" value="1"/>
</dbReference>
<dbReference type="InterPro" id="IPR029759">
    <property type="entry name" value="GPX_AS"/>
</dbReference>
<dbReference type="PANTHER" id="PTHR11592:SF78">
    <property type="entry name" value="GLUTATHIONE PEROXIDASE"/>
    <property type="match status" value="1"/>
</dbReference>
<dbReference type="Proteomes" id="UP000015101">
    <property type="component" value="Unassembled WGS sequence"/>
</dbReference>
<dbReference type="GO" id="GO:0004602">
    <property type="term" value="F:glutathione peroxidase activity"/>
    <property type="evidence" value="ECO:0007669"/>
    <property type="project" value="UniProtKB-EC"/>
</dbReference>
<dbReference type="AlphaFoldDB" id="T1ELZ6"/>
<dbReference type="CDD" id="cd00340">
    <property type="entry name" value="GSH_Peroxidase"/>
    <property type="match status" value="1"/>
</dbReference>
<evidence type="ECO:0000256" key="6">
    <source>
        <dbReference type="PIRSR" id="PIRSR000303-1"/>
    </source>
</evidence>
<dbReference type="GeneID" id="20197596"/>
<dbReference type="InterPro" id="IPR036249">
    <property type="entry name" value="Thioredoxin-like_sf"/>
</dbReference>
<comment type="similarity">
    <text evidence="2 7">Belongs to the glutathione peroxidase family.</text>
</comment>
<dbReference type="Pfam" id="PF00255">
    <property type="entry name" value="GSHPx"/>
    <property type="match status" value="1"/>
</dbReference>
<dbReference type="EMBL" id="AMQM01003417">
    <property type="status" value="NOT_ANNOTATED_CDS"/>
    <property type="molecule type" value="Genomic_DNA"/>
</dbReference>
<dbReference type="GO" id="GO:0033554">
    <property type="term" value="P:cellular response to stress"/>
    <property type="evidence" value="ECO:0007669"/>
    <property type="project" value="UniProtKB-ARBA"/>
</dbReference>
<dbReference type="SUPFAM" id="SSF52833">
    <property type="entry name" value="Thioredoxin-like"/>
    <property type="match status" value="1"/>
</dbReference>
<evidence type="ECO:0000313" key="11">
    <source>
        <dbReference type="Proteomes" id="UP000015101"/>
    </source>
</evidence>
<dbReference type="PROSITE" id="PS51352">
    <property type="entry name" value="THIOREDOXIN_2"/>
    <property type="match status" value="1"/>
</dbReference>
<reference evidence="10" key="3">
    <citation type="submission" date="2015-06" db="UniProtKB">
        <authorList>
            <consortium name="EnsemblMetazoa"/>
        </authorList>
    </citation>
    <scope>IDENTIFICATION</scope>
</reference>
<dbReference type="STRING" id="6412.T1ELZ6"/>
<evidence type="ECO:0000256" key="2">
    <source>
        <dbReference type="ARBA" id="ARBA00006926"/>
    </source>
</evidence>
<proteinExistence type="inferred from homology"/>
<comment type="catalytic activity">
    <reaction evidence="1">
        <text>2 glutathione + H2O2 = glutathione disulfide + 2 H2O</text>
        <dbReference type="Rhea" id="RHEA:16833"/>
        <dbReference type="ChEBI" id="CHEBI:15377"/>
        <dbReference type="ChEBI" id="CHEBI:16240"/>
        <dbReference type="ChEBI" id="CHEBI:57925"/>
        <dbReference type="ChEBI" id="CHEBI:58297"/>
        <dbReference type="EC" id="1.11.1.9"/>
    </reaction>
</comment>
<keyword evidence="4 7" id="KW-0575">Peroxidase</keyword>
<evidence type="ECO:0000313" key="10">
    <source>
        <dbReference type="EnsemblMetazoa" id="HelroP156659"/>
    </source>
</evidence>
<dbReference type="InParanoid" id="T1ELZ6"/>
<dbReference type="GO" id="GO:0006979">
    <property type="term" value="P:response to oxidative stress"/>
    <property type="evidence" value="ECO:0007669"/>
    <property type="project" value="InterPro"/>
</dbReference>
<dbReference type="InterPro" id="IPR013766">
    <property type="entry name" value="Thioredoxin_domain"/>
</dbReference>
<dbReference type="OMA" id="MNILYAK"/>
<organism evidence="10 11">
    <name type="scientific">Helobdella robusta</name>
    <name type="common">Californian leech</name>
    <dbReference type="NCBI Taxonomy" id="6412"/>
    <lineage>
        <taxon>Eukaryota</taxon>
        <taxon>Metazoa</taxon>
        <taxon>Spiralia</taxon>
        <taxon>Lophotrochozoa</taxon>
        <taxon>Annelida</taxon>
        <taxon>Clitellata</taxon>
        <taxon>Hirudinea</taxon>
        <taxon>Rhynchobdellida</taxon>
        <taxon>Glossiphoniidae</taxon>
        <taxon>Helobdella</taxon>
    </lineage>
</organism>
<dbReference type="EMBL" id="KB096134">
    <property type="protein sequence ID" value="ESO08132.1"/>
    <property type="molecule type" value="Genomic_DNA"/>
</dbReference>
<dbReference type="EnsemblMetazoa" id="HelroT156659">
    <property type="protein sequence ID" value="HelroP156659"/>
    <property type="gene ID" value="HelroG156659"/>
</dbReference>
<sequence length="184" mass="20929">MTFLLLEIVICTEAQKFFDFEVEDGFGKKVSLSHFKGKVLLVVNVASECGYTDNHYRALVRLQAELGPENFQVLAFPCNDFGNQEPRDTAEVMQFVRERYGLNFPIFGKVKITKSQPISPLFQFLQEKTKSQITWNFFKFLISTDGEPIGSWGPQTSVSDITQVIKDQIPTFDFGGIISKKKLL</sequence>
<dbReference type="RefSeq" id="XP_009013921.1">
    <property type="nucleotide sequence ID" value="XM_009015673.1"/>
</dbReference>
<evidence type="ECO:0000256" key="4">
    <source>
        <dbReference type="ARBA" id="ARBA00022559"/>
    </source>
</evidence>
<feature type="active site" evidence="6">
    <location>
        <position position="49"/>
    </location>
</feature>
<dbReference type="PROSITE" id="PS00460">
    <property type="entry name" value="GLUTATHIONE_PEROXID_1"/>
    <property type="match status" value="1"/>
</dbReference>
<evidence type="ECO:0000256" key="5">
    <source>
        <dbReference type="ARBA" id="ARBA00023002"/>
    </source>
</evidence>
<dbReference type="CTD" id="20197596"/>
<name>T1ELZ6_HELRO</name>
<evidence type="ECO:0000313" key="9">
    <source>
        <dbReference type="EMBL" id="ESO08132.1"/>
    </source>
</evidence>
<dbReference type="GO" id="GO:0004601">
    <property type="term" value="F:peroxidase activity"/>
    <property type="evidence" value="ECO:0000318"/>
    <property type="project" value="GO_Central"/>
</dbReference>
<keyword evidence="5 7" id="KW-0560">Oxidoreductase</keyword>
<dbReference type="KEGG" id="hro:HELRODRAFT_156659"/>
<dbReference type="PRINTS" id="PR01011">
    <property type="entry name" value="GLUTPROXDASE"/>
</dbReference>
<dbReference type="InterPro" id="IPR000889">
    <property type="entry name" value="Glutathione_peroxidase"/>
</dbReference>
<dbReference type="GO" id="GO:0070013">
    <property type="term" value="C:intracellular organelle lumen"/>
    <property type="evidence" value="ECO:0007669"/>
    <property type="project" value="UniProtKB-ARBA"/>
</dbReference>
<dbReference type="PANTHER" id="PTHR11592">
    <property type="entry name" value="GLUTATHIONE PEROXIDASE"/>
    <property type="match status" value="1"/>
</dbReference>
<dbReference type="GO" id="GO:0005783">
    <property type="term" value="C:endoplasmic reticulum"/>
    <property type="evidence" value="ECO:0007669"/>
    <property type="project" value="UniProtKB-ARBA"/>
</dbReference>
<dbReference type="PIRSF" id="PIRSF000303">
    <property type="entry name" value="Glutathion_perox"/>
    <property type="match status" value="1"/>
</dbReference>
<dbReference type="OrthoDB" id="446890at2759"/>
<keyword evidence="11" id="KW-1185">Reference proteome</keyword>
<evidence type="ECO:0000256" key="3">
    <source>
        <dbReference type="ARBA" id="ARBA00012310"/>
    </source>
</evidence>
<dbReference type="eggNOG" id="KOG1651">
    <property type="taxonomic scope" value="Eukaryota"/>
</dbReference>
<feature type="domain" description="Thioredoxin" evidence="8">
    <location>
        <begin position="11"/>
        <end position="170"/>
    </location>
</feature>
<reference evidence="9 11" key="2">
    <citation type="journal article" date="2013" name="Nature">
        <title>Insights into bilaterian evolution from three spiralian genomes.</title>
        <authorList>
            <person name="Simakov O."/>
            <person name="Marletaz F."/>
            <person name="Cho S.J."/>
            <person name="Edsinger-Gonzales E."/>
            <person name="Havlak P."/>
            <person name="Hellsten U."/>
            <person name="Kuo D.H."/>
            <person name="Larsson T."/>
            <person name="Lv J."/>
            <person name="Arendt D."/>
            <person name="Savage R."/>
            <person name="Osoegawa K."/>
            <person name="de Jong P."/>
            <person name="Grimwood J."/>
            <person name="Chapman J.A."/>
            <person name="Shapiro H."/>
            <person name="Aerts A."/>
            <person name="Otillar R.P."/>
            <person name="Terry A.Y."/>
            <person name="Boore J.L."/>
            <person name="Grigoriev I.V."/>
            <person name="Lindberg D.R."/>
            <person name="Seaver E.C."/>
            <person name="Weisblat D.A."/>
            <person name="Putnam N.H."/>
            <person name="Rokhsar D.S."/>
        </authorList>
    </citation>
    <scope>NUCLEOTIDE SEQUENCE</scope>
</reference>
<protein>
    <recommendedName>
        <fullName evidence="3 7">Glutathione peroxidase</fullName>
    </recommendedName>
</protein>
<dbReference type="Gene3D" id="3.40.30.10">
    <property type="entry name" value="Glutaredoxin"/>
    <property type="match status" value="1"/>
</dbReference>
<reference evidence="11" key="1">
    <citation type="submission" date="2012-12" db="EMBL/GenBank/DDBJ databases">
        <authorList>
            <person name="Hellsten U."/>
            <person name="Grimwood J."/>
            <person name="Chapman J.A."/>
            <person name="Shapiro H."/>
            <person name="Aerts A."/>
            <person name="Otillar R.P."/>
            <person name="Terry A.Y."/>
            <person name="Boore J.L."/>
            <person name="Simakov O."/>
            <person name="Marletaz F."/>
            <person name="Cho S.-J."/>
            <person name="Edsinger-Gonzales E."/>
            <person name="Havlak P."/>
            <person name="Kuo D.-H."/>
            <person name="Larsson T."/>
            <person name="Lv J."/>
            <person name="Arendt D."/>
            <person name="Savage R."/>
            <person name="Osoegawa K."/>
            <person name="de Jong P."/>
            <person name="Lindberg D.R."/>
            <person name="Seaver E.C."/>
            <person name="Weisblat D.A."/>
            <person name="Putnam N.H."/>
            <person name="Grigoriev I.V."/>
            <person name="Rokhsar D.S."/>
        </authorList>
    </citation>
    <scope>NUCLEOTIDE SEQUENCE</scope>
</reference>
<dbReference type="FunFam" id="3.40.30.10:FF:000049">
    <property type="entry name" value="Glutathione peroxidase"/>
    <property type="match status" value="1"/>
</dbReference>
<evidence type="ECO:0000256" key="1">
    <source>
        <dbReference type="ARBA" id="ARBA00000217"/>
    </source>
</evidence>
<evidence type="ECO:0000256" key="7">
    <source>
        <dbReference type="RuleBase" id="RU000499"/>
    </source>
</evidence>
<evidence type="ECO:0000259" key="8">
    <source>
        <dbReference type="PROSITE" id="PS51352"/>
    </source>
</evidence>
<gene>
    <name evidence="10" type="primary">20197596</name>
    <name evidence="9" type="ORF">HELRODRAFT_156659</name>
</gene>
<accession>T1ELZ6</accession>